<dbReference type="EMBL" id="CP137306">
    <property type="protein sequence ID" value="WQF78483.1"/>
    <property type="molecule type" value="Genomic_DNA"/>
</dbReference>
<feature type="region of interest" description="Disordered" evidence="1">
    <location>
        <begin position="1"/>
        <end position="32"/>
    </location>
</feature>
<evidence type="ECO:0000313" key="2">
    <source>
        <dbReference type="EMBL" id="WQF78483.1"/>
    </source>
</evidence>
<dbReference type="Proteomes" id="UP001322277">
    <property type="component" value="Chromosome 2"/>
</dbReference>
<proteinExistence type="predicted"/>
<organism evidence="2 3">
    <name type="scientific">Colletotrichum destructivum</name>
    <dbReference type="NCBI Taxonomy" id="34406"/>
    <lineage>
        <taxon>Eukaryota</taxon>
        <taxon>Fungi</taxon>
        <taxon>Dikarya</taxon>
        <taxon>Ascomycota</taxon>
        <taxon>Pezizomycotina</taxon>
        <taxon>Sordariomycetes</taxon>
        <taxon>Hypocreomycetidae</taxon>
        <taxon>Glomerellales</taxon>
        <taxon>Glomerellaceae</taxon>
        <taxon>Colletotrichum</taxon>
        <taxon>Colletotrichum destructivum species complex</taxon>
    </lineage>
</organism>
<evidence type="ECO:0000256" key="1">
    <source>
        <dbReference type="SAM" id="MobiDB-lite"/>
    </source>
</evidence>
<dbReference type="AlphaFoldDB" id="A0AAX4I560"/>
<dbReference type="GeneID" id="87940000"/>
<protein>
    <submittedName>
        <fullName evidence="2">Uncharacterized protein</fullName>
    </submittedName>
</protein>
<name>A0AAX4I560_9PEZI</name>
<keyword evidence="3" id="KW-1185">Reference proteome</keyword>
<accession>A0AAX4I560</accession>
<reference evidence="3" key="1">
    <citation type="journal article" date="2023" name="bioRxiv">
        <title>Complete genome of the Medicago anthracnose fungus, Colletotrichum destructivum, reveals a mini-chromosome-like region within a core chromosome.</title>
        <authorList>
            <person name="Lapalu N."/>
            <person name="Simon A."/>
            <person name="Lu A."/>
            <person name="Plaumann P.-L."/>
            <person name="Amselem J."/>
            <person name="Pigne S."/>
            <person name="Auger A."/>
            <person name="Koch C."/>
            <person name="Dallery J.-F."/>
            <person name="O'Connell R.J."/>
        </authorList>
    </citation>
    <scope>NUCLEOTIDE SEQUENCE [LARGE SCALE GENOMIC DNA]</scope>
    <source>
        <strain evidence="3">CBS 520.97</strain>
    </source>
</reference>
<gene>
    <name evidence="2" type="ORF">CDEST_03497</name>
</gene>
<sequence>MASTTPQQGSVNTETQAARTVSQQEAQSQRDARIRDFLSDRSLGRAQGTAAAAAVVANVDRLGLGSGNDGATHRSPTHEVPVSLRGAGSQFQK</sequence>
<feature type="compositionally biased region" description="Polar residues" evidence="1">
    <location>
        <begin position="1"/>
        <end position="27"/>
    </location>
</feature>
<feature type="region of interest" description="Disordered" evidence="1">
    <location>
        <begin position="62"/>
        <end position="93"/>
    </location>
</feature>
<evidence type="ECO:0000313" key="3">
    <source>
        <dbReference type="Proteomes" id="UP001322277"/>
    </source>
</evidence>
<dbReference type="KEGG" id="cdet:87940000"/>
<dbReference type="RefSeq" id="XP_062775707.1">
    <property type="nucleotide sequence ID" value="XM_062919656.1"/>
</dbReference>